<proteinExistence type="predicted"/>
<dbReference type="EMBL" id="JAUJEA010000014">
    <property type="protein sequence ID" value="MDN5204976.1"/>
    <property type="molecule type" value="Genomic_DNA"/>
</dbReference>
<feature type="transmembrane region" description="Helical" evidence="6">
    <location>
        <begin position="6"/>
        <end position="26"/>
    </location>
</feature>
<feature type="transmembrane region" description="Helical" evidence="6">
    <location>
        <begin position="38"/>
        <end position="59"/>
    </location>
</feature>
<organism evidence="7 8">
    <name type="scientific">Splendidivirga corallicola</name>
    <dbReference type="NCBI Taxonomy" id="3051826"/>
    <lineage>
        <taxon>Bacteria</taxon>
        <taxon>Pseudomonadati</taxon>
        <taxon>Bacteroidota</taxon>
        <taxon>Cytophagia</taxon>
        <taxon>Cytophagales</taxon>
        <taxon>Splendidivirgaceae</taxon>
        <taxon>Splendidivirga</taxon>
    </lineage>
</organism>
<comment type="caution">
    <text evidence="7">The sequence shown here is derived from an EMBL/GenBank/DDBJ whole genome shotgun (WGS) entry which is preliminary data.</text>
</comment>
<name>A0ABT8KW13_9BACT</name>
<evidence type="ECO:0000256" key="4">
    <source>
        <dbReference type="ARBA" id="ARBA00022989"/>
    </source>
</evidence>
<feature type="transmembrane region" description="Helical" evidence="6">
    <location>
        <begin position="71"/>
        <end position="89"/>
    </location>
</feature>
<keyword evidence="5 6" id="KW-0472">Membrane</keyword>
<evidence type="ECO:0000256" key="5">
    <source>
        <dbReference type="ARBA" id="ARBA00023136"/>
    </source>
</evidence>
<evidence type="ECO:0000313" key="8">
    <source>
        <dbReference type="Proteomes" id="UP001172082"/>
    </source>
</evidence>
<gene>
    <name evidence="7" type="ORF">QQ008_26535</name>
</gene>
<dbReference type="Pfam" id="PF01810">
    <property type="entry name" value="LysE"/>
    <property type="match status" value="1"/>
</dbReference>
<evidence type="ECO:0000256" key="1">
    <source>
        <dbReference type="ARBA" id="ARBA00004651"/>
    </source>
</evidence>
<evidence type="ECO:0000256" key="3">
    <source>
        <dbReference type="ARBA" id="ARBA00022692"/>
    </source>
</evidence>
<dbReference type="RefSeq" id="WP_346754999.1">
    <property type="nucleotide sequence ID" value="NZ_JAUJEA010000014.1"/>
</dbReference>
<dbReference type="PANTHER" id="PTHR30086">
    <property type="entry name" value="ARGININE EXPORTER PROTEIN ARGO"/>
    <property type="match status" value="1"/>
</dbReference>
<dbReference type="PANTHER" id="PTHR30086:SF20">
    <property type="entry name" value="ARGININE EXPORTER PROTEIN ARGO-RELATED"/>
    <property type="match status" value="1"/>
</dbReference>
<keyword evidence="3 6" id="KW-0812">Transmembrane</keyword>
<keyword evidence="2" id="KW-1003">Cell membrane</keyword>
<keyword evidence="4 6" id="KW-1133">Transmembrane helix</keyword>
<reference evidence="7" key="1">
    <citation type="submission" date="2023-06" db="EMBL/GenBank/DDBJ databases">
        <title>Genomic of Parafulvivirga corallium.</title>
        <authorList>
            <person name="Wang G."/>
        </authorList>
    </citation>
    <scope>NUCLEOTIDE SEQUENCE</scope>
    <source>
        <strain evidence="7">BMA10</strain>
    </source>
</reference>
<feature type="transmembrane region" description="Helical" evidence="6">
    <location>
        <begin position="179"/>
        <end position="200"/>
    </location>
</feature>
<feature type="transmembrane region" description="Helical" evidence="6">
    <location>
        <begin position="110"/>
        <end position="134"/>
    </location>
</feature>
<evidence type="ECO:0000256" key="6">
    <source>
        <dbReference type="SAM" id="Phobius"/>
    </source>
</evidence>
<dbReference type="Proteomes" id="UP001172082">
    <property type="component" value="Unassembled WGS sequence"/>
</dbReference>
<accession>A0ABT8KW13</accession>
<sequence>MDVVVNGFLFGLLLAAMIGPVFFALLHNSIHNGFPAGVQLALGVTLSDSSYILICLFGVSQFLDNEQFKMFLAMGGGIIMLVFGAISIFKPVPRKAVTMKNKGNGNVWRYILKGFLINGVNPFVLIYWLGVVSVATVNHGYEKNDLIIFFVAILGTVLGTDILKAYLANKLRSMMTPRFMKIMNWTAGTVLILFSLRLFYFGYGLM</sequence>
<evidence type="ECO:0000313" key="7">
    <source>
        <dbReference type="EMBL" id="MDN5204976.1"/>
    </source>
</evidence>
<keyword evidence="8" id="KW-1185">Reference proteome</keyword>
<evidence type="ECO:0000256" key="2">
    <source>
        <dbReference type="ARBA" id="ARBA00022475"/>
    </source>
</evidence>
<feature type="transmembrane region" description="Helical" evidence="6">
    <location>
        <begin position="146"/>
        <end position="167"/>
    </location>
</feature>
<dbReference type="InterPro" id="IPR001123">
    <property type="entry name" value="LeuE-type"/>
</dbReference>
<protein>
    <submittedName>
        <fullName evidence="7">LysE family translocator</fullName>
    </submittedName>
</protein>
<comment type="subcellular location">
    <subcellularLocation>
        <location evidence="1">Cell membrane</location>
        <topology evidence="1">Multi-pass membrane protein</topology>
    </subcellularLocation>
</comment>